<geneLocation type="mitochondrion" evidence="16"/>
<keyword evidence="11" id="KW-0066">ATP synthesis</keyword>
<evidence type="ECO:0000256" key="11">
    <source>
        <dbReference type="ARBA" id="ARBA00023310"/>
    </source>
</evidence>
<keyword evidence="6 14" id="KW-0375">Hydrogen ion transport</keyword>
<feature type="transmembrane region" description="Helical" evidence="15">
    <location>
        <begin position="9"/>
        <end position="29"/>
    </location>
</feature>
<dbReference type="PANTHER" id="PTHR39937">
    <property type="entry name" value="ATP SYNTHASE PROTEIN 8"/>
    <property type="match status" value="1"/>
</dbReference>
<keyword evidence="4 14" id="KW-0138">CF(0)</keyword>
<dbReference type="PANTHER" id="PTHR39937:SF1">
    <property type="entry name" value="ATP SYNTHASE PROTEIN 8"/>
    <property type="match status" value="1"/>
</dbReference>
<evidence type="ECO:0000256" key="6">
    <source>
        <dbReference type="ARBA" id="ARBA00022781"/>
    </source>
</evidence>
<keyword evidence="5 14" id="KW-0812">Transmembrane</keyword>
<evidence type="ECO:0000256" key="8">
    <source>
        <dbReference type="ARBA" id="ARBA00023065"/>
    </source>
</evidence>
<keyword evidence="3 14" id="KW-0813">Transport</keyword>
<evidence type="ECO:0000256" key="15">
    <source>
        <dbReference type="SAM" id="Phobius"/>
    </source>
</evidence>
<keyword evidence="9 14" id="KW-0496">Mitochondrion</keyword>
<protein>
    <recommendedName>
        <fullName evidence="14">ATP synthase complex subunit 8</fullName>
    </recommendedName>
</protein>
<evidence type="ECO:0000256" key="13">
    <source>
        <dbReference type="ARBA" id="ARBA00064647"/>
    </source>
</evidence>
<organism evidence="16">
    <name type="scientific">Antennarius striatus</name>
    <name type="common">Striated frogfish</name>
    <name type="synonym">Lophius striatus</name>
    <dbReference type="NCBI Taxonomy" id="241820"/>
    <lineage>
        <taxon>Eukaryota</taxon>
        <taxon>Metazoa</taxon>
        <taxon>Chordata</taxon>
        <taxon>Craniata</taxon>
        <taxon>Vertebrata</taxon>
        <taxon>Euteleostomi</taxon>
        <taxon>Actinopterygii</taxon>
        <taxon>Neopterygii</taxon>
        <taxon>Teleostei</taxon>
        <taxon>Neoteleostei</taxon>
        <taxon>Acanthomorphata</taxon>
        <taxon>Eupercaria</taxon>
        <taxon>Lophiiformes</taxon>
        <taxon>Antennarioidei</taxon>
        <taxon>Antennariidae</taxon>
        <taxon>Antennarius</taxon>
    </lineage>
</organism>
<dbReference type="InterPro" id="IPR050635">
    <property type="entry name" value="ATPase_protein_8"/>
</dbReference>
<dbReference type="AlphaFoldDB" id="D3KR98"/>
<proteinExistence type="inferred from homology"/>
<dbReference type="GO" id="GO:0045259">
    <property type="term" value="C:proton-transporting ATP synthase complex"/>
    <property type="evidence" value="ECO:0007669"/>
    <property type="project" value="UniProtKB-KW"/>
</dbReference>
<dbReference type="Pfam" id="PF00895">
    <property type="entry name" value="ATP-synt_8"/>
    <property type="match status" value="1"/>
</dbReference>
<evidence type="ECO:0000256" key="14">
    <source>
        <dbReference type="RuleBase" id="RU003661"/>
    </source>
</evidence>
<comment type="subcellular location">
    <subcellularLocation>
        <location evidence="1 14">Mitochondrion membrane</location>
        <topology evidence="1 14">Single-pass membrane protein</topology>
    </subcellularLocation>
</comment>
<evidence type="ECO:0000256" key="4">
    <source>
        <dbReference type="ARBA" id="ARBA00022547"/>
    </source>
</evidence>
<name>D3KR98_ANTSR</name>
<dbReference type="InterPro" id="IPR001421">
    <property type="entry name" value="ATP8_metazoa"/>
</dbReference>
<dbReference type="EMBL" id="AB282828">
    <property type="protein sequence ID" value="BAI76985.1"/>
    <property type="molecule type" value="Genomic_DNA"/>
</dbReference>
<evidence type="ECO:0000256" key="7">
    <source>
        <dbReference type="ARBA" id="ARBA00022989"/>
    </source>
</evidence>
<comment type="similarity">
    <text evidence="2 14">Belongs to the ATPase protein 8 family.</text>
</comment>
<dbReference type="GO" id="GO:0031966">
    <property type="term" value="C:mitochondrial membrane"/>
    <property type="evidence" value="ECO:0007669"/>
    <property type="project" value="UniProtKB-SubCell"/>
</dbReference>
<accession>D3KR98</accession>
<comment type="subunit">
    <text evidence="13">Component of the ATP synthase complex composed at least of ATP5F1A/subunit alpha, ATP5F1B/subunit beta, ATP5MC1/subunit c (homooctomer), MT-ATP6/subunit a, MT-ATP8/subunit 8, ATP5ME/subunit e, ATP5MF/subunit f, ATP5MG/subunit g, ATP5MK/subunit k, ATP5MJ/subunit j, ATP5F1C/subunit gamma, ATP5F1D/subunit delta, ATP5F1E/subunit epsilon, ATP5PF/subunit F6, ATP5PB/subunit b, ATP5PD/subunit d, ATP5PO/subunit OSCP. ATP synthase complex consists of a soluble F(1) head domain (subunits alpha(3) and beta(3)) - the catalytic core - and a membrane F(0) domain - the membrane proton channel (subunits c, a, 8, e, f, g, k and j). These two domains are linked by a central stalk (subunits gamma, delta, and epsilon) rotating inside the F1 region and a stationary peripheral stalk (subunits F6, b, d, and OSCP).</text>
</comment>
<evidence type="ECO:0000256" key="10">
    <source>
        <dbReference type="ARBA" id="ARBA00023136"/>
    </source>
</evidence>
<evidence type="ECO:0000256" key="5">
    <source>
        <dbReference type="ARBA" id="ARBA00022692"/>
    </source>
</evidence>
<gene>
    <name evidence="16" type="primary">ATPase 8</name>
</gene>
<evidence type="ECO:0000256" key="2">
    <source>
        <dbReference type="ARBA" id="ARBA00008892"/>
    </source>
</evidence>
<keyword evidence="8 14" id="KW-0406">Ion transport</keyword>
<dbReference type="GO" id="GO:0015986">
    <property type="term" value="P:proton motive force-driven ATP synthesis"/>
    <property type="evidence" value="ECO:0007669"/>
    <property type="project" value="InterPro"/>
</dbReference>
<evidence type="ECO:0000256" key="1">
    <source>
        <dbReference type="ARBA" id="ARBA00004304"/>
    </source>
</evidence>
<evidence type="ECO:0000256" key="12">
    <source>
        <dbReference type="ARBA" id="ARBA00053067"/>
    </source>
</evidence>
<keyword evidence="10 15" id="KW-0472">Membrane</keyword>
<evidence type="ECO:0000256" key="3">
    <source>
        <dbReference type="ARBA" id="ARBA00022448"/>
    </source>
</evidence>
<reference evidence="16" key="1">
    <citation type="journal article" date="2010" name="BMC Evol. Biol.">
        <title>Evolutionary history of anglerfishes (Teleostei: Lophiiformes): a mitogenomic perspective.</title>
        <authorList>
            <person name="Miya M."/>
            <person name="Pietsch T.W."/>
            <person name="Orr J.W."/>
            <person name="Arnold R.J."/>
            <person name="Satoh T.P."/>
            <person name="Shedlock A.M."/>
            <person name="Ho H.-C."/>
            <person name="Shimazaki M."/>
            <person name="Yabe M."/>
            <person name="Nishida M."/>
        </authorList>
    </citation>
    <scope>NUCLEOTIDE SEQUENCE</scope>
</reference>
<comment type="function">
    <text evidence="12">Subunit 8, of the mitochondrial membrane ATP synthase complex (F(1)F(0) ATP synthase or Complex V) that produces ATP from ADP in the presence of a proton gradient across the membrane which is generated by electron transport complexes of the respiratory chain. ATP synthase complex consist of a soluble F(1) head domain - the catalytic core - and a membrane F(1) domain - the membrane proton channel. These two domains are linked by a central stalk rotating inside the F(1) region and a stationary peripheral stalk. During catalysis, ATP synthesis in the catalytic domain of F(1) is coupled via a rotary mechanism of the central stalk subunits to proton translocation. In vivo, can only synthesize ATP although its ATP hydrolase activity can be activated artificially in vitro. Part of the complex F(0) domain.</text>
</comment>
<dbReference type="GO" id="GO:0015078">
    <property type="term" value="F:proton transmembrane transporter activity"/>
    <property type="evidence" value="ECO:0007669"/>
    <property type="project" value="InterPro"/>
</dbReference>
<keyword evidence="7 15" id="KW-1133">Transmembrane helix</keyword>
<sequence>MPQLNPRPWFLLLLSMWVIFSLLTFPNILKTNHPHHPNAKSLKDNLNLKIKN</sequence>
<evidence type="ECO:0000313" key="16">
    <source>
        <dbReference type="EMBL" id="BAI76985.1"/>
    </source>
</evidence>
<evidence type="ECO:0000256" key="9">
    <source>
        <dbReference type="ARBA" id="ARBA00023128"/>
    </source>
</evidence>